<evidence type="ECO:0000256" key="1">
    <source>
        <dbReference type="ARBA" id="ARBA00022448"/>
    </source>
</evidence>
<dbReference type="PROSITE" id="PS00211">
    <property type="entry name" value="ABC_TRANSPORTER_1"/>
    <property type="match status" value="1"/>
</dbReference>
<dbReference type="InterPro" id="IPR015854">
    <property type="entry name" value="ABC_transpr_LolD-like"/>
</dbReference>
<protein>
    <submittedName>
        <fullName evidence="5">Putative ABC transport system ATP-binding protein</fullName>
    </submittedName>
</protein>
<dbReference type="InterPro" id="IPR027417">
    <property type="entry name" value="P-loop_NTPase"/>
</dbReference>
<dbReference type="GO" id="GO:0005886">
    <property type="term" value="C:plasma membrane"/>
    <property type="evidence" value="ECO:0007669"/>
    <property type="project" value="TreeGrafter"/>
</dbReference>
<name>A0A839NBJ3_9MICO</name>
<sequence>MKAVPTPPVLALREVTKVYRSGDLEVHALRGVDLEVEEGDFVAIMGPSGSGKSTLMHILGCLDVPTSGSYELDGLDVSEMTERSLAQVRNTKIGFVFQQFNLLPSLSALRNVELPLVYGGLGRQERRDRAVAALERVGLGDRLDHRPTQLSGGQQQRVSVARALVTEPDLILADEPTGNLDSVATRDVLGLFQELHDAGHTVLLITHEADIAAQASRQVFIRDGHLFTDEAA</sequence>
<dbReference type="GO" id="GO:0022857">
    <property type="term" value="F:transmembrane transporter activity"/>
    <property type="evidence" value="ECO:0007669"/>
    <property type="project" value="UniProtKB-ARBA"/>
</dbReference>
<dbReference type="Pfam" id="PF00005">
    <property type="entry name" value="ABC_tran"/>
    <property type="match status" value="1"/>
</dbReference>
<dbReference type="InterPro" id="IPR017871">
    <property type="entry name" value="ABC_transporter-like_CS"/>
</dbReference>
<dbReference type="GO" id="GO:0005524">
    <property type="term" value="F:ATP binding"/>
    <property type="evidence" value="ECO:0007669"/>
    <property type="project" value="UniProtKB-KW"/>
</dbReference>
<dbReference type="InterPro" id="IPR017911">
    <property type="entry name" value="MacB-like_ATP-bd"/>
</dbReference>
<keyword evidence="2" id="KW-0547">Nucleotide-binding</keyword>
<dbReference type="Proteomes" id="UP000559182">
    <property type="component" value="Unassembled WGS sequence"/>
</dbReference>
<evidence type="ECO:0000313" key="5">
    <source>
        <dbReference type="EMBL" id="MBB2893613.1"/>
    </source>
</evidence>
<evidence type="ECO:0000256" key="2">
    <source>
        <dbReference type="ARBA" id="ARBA00022741"/>
    </source>
</evidence>
<keyword evidence="3 5" id="KW-0067">ATP-binding</keyword>
<dbReference type="GO" id="GO:0016887">
    <property type="term" value="F:ATP hydrolysis activity"/>
    <property type="evidence" value="ECO:0007669"/>
    <property type="project" value="InterPro"/>
</dbReference>
<dbReference type="InterPro" id="IPR003439">
    <property type="entry name" value="ABC_transporter-like_ATP-bd"/>
</dbReference>
<dbReference type="PANTHER" id="PTHR24220">
    <property type="entry name" value="IMPORT ATP-BINDING PROTEIN"/>
    <property type="match status" value="1"/>
</dbReference>
<feature type="domain" description="ABC transporter" evidence="4">
    <location>
        <begin position="10"/>
        <end position="231"/>
    </location>
</feature>
<dbReference type="SMART" id="SM00382">
    <property type="entry name" value="AAA"/>
    <property type="match status" value="1"/>
</dbReference>
<dbReference type="PROSITE" id="PS50893">
    <property type="entry name" value="ABC_TRANSPORTER_2"/>
    <property type="match status" value="1"/>
</dbReference>
<proteinExistence type="predicted"/>
<dbReference type="RefSeq" id="WP_221185664.1">
    <property type="nucleotide sequence ID" value="NZ_JACHVQ010000003.1"/>
</dbReference>
<keyword evidence="1" id="KW-0813">Transport</keyword>
<keyword evidence="6" id="KW-1185">Reference proteome</keyword>
<dbReference type="CDD" id="cd03255">
    <property type="entry name" value="ABC_MJ0796_LolCDE_FtsE"/>
    <property type="match status" value="1"/>
</dbReference>
<dbReference type="Gene3D" id="3.40.50.300">
    <property type="entry name" value="P-loop containing nucleotide triphosphate hydrolases"/>
    <property type="match status" value="1"/>
</dbReference>
<comment type="caution">
    <text evidence="5">The sequence shown here is derived from an EMBL/GenBank/DDBJ whole genome shotgun (WGS) entry which is preliminary data.</text>
</comment>
<gene>
    <name evidence="5" type="ORF">FHU39_003644</name>
</gene>
<dbReference type="InterPro" id="IPR003593">
    <property type="entry name" value="AAA+_ATPase"/>
</dbReference>
<dbReference type="EMBL" id="JACHVQ010000003">
    <property type="protein sequence ID" value="MBB2893613.1"/>
    <property type="molecule type" value="Genomic_DNA"/>
</dbReference>
<dbReference type="AlphaFoldDB" id="A0A839NBJ3"/>
<dbReference type="SUPFAM" id="SSF52540">
    <property type="entry name" value="P-loop containing nucleoside triphosphate hydrolases"/>
    <property type="match status" value="1"/>
</dbReference>
<accession>A0A839NBJ3</accession>
<dbReference type="GO" id="GO:0098796">
    <property type="term" value="C:membrane protein complex"/>
    <property type="evidence" value="ECO:0007669"/>
    <property type="project" value="UniProtKB-ARBA"/>
</dbReference>
<organism evidence="5 6">
    <name type="scientific">Flexivirga oryzae</name>
    <dbReference type="NCBI Taxonomy" id="1794944"/>
    <lineage>
        <taxon>Bacteria</taxon>
        <taxon>Bacillati</taxon>
        <taxon>Actinomycetota</taxon>
        <taxon>Actinomycetes</taxon>
        <taxon>Micrococcales</taxon>
        <taxon>Dermacoccaceae</taxon>
        <taxon>Flexivirga</taxon>
    </lineage>
</organism>
<evidence type="ECO:0000313" key="6">
    <source>
        <dbReference type="Proteomes" id="UP000559182"/>
    </source>
</evidence>
<evidence type="ECO:0000256" key="3">
    <source>
        <dbReference type="ARBA" id="ARBA00022840"/>
    </source>
</evidence>
<evidence type="ECO:0000259" key="4">
    <source>
        <dbReference type="PROSITE" id="PS50893"/>
    </source>
</evidence>
<dbReference type="FunFam" id="3.40.50.300:FF:000032">
    <property type="entry name" value="Export ABC transporter ATP-binding protein"/>
    <property type="match status" value="1"/>
</dbReference>
<reference evidence="5 6" key="1">
    <citation type="submission" date="2020-08" db="EMBL/GenBank/DDBJ databases">
        <title>Sequencing the genomes of 1000 actinobacteria strains.</title>
        <authorList>
            <person name="Klenk H.-P."/>
        </authorList>
    </citation>
    <scope>NUCLEOTIDE SEQUENCE [LARGE SCALE GENOMIC DNA]</scope>
    <source>
        <strain evidence="5 6">DSM 105369</strain>
    </source>
</reference>
<dbReference type="PANTHER" id="PTHR24220:SF86">
    <property type="entry name" value="ABC TRANSPORTER ABCH.1"/>
    <property type="match status" value="1"/>
</dbReference>